<protein>
    <submittedName>
        <fullName evidence="3">Uncharacterized protein</fullName>
    </submittedName>
</protein>
<name>A0A2N8ZIT8_9VIBR</name>
<dbReference type="KEGG" id="vta:B0212"/>
<feature type="transmembrane region" description="Helical" evidence="2">
    <location>
        <begin position="6"/>
        <end position="27"/>
    </location>
</feature>
<organism evidence="3 4">
    <name type="scientific">Vibrio tapetis subsp. tapetis</name>
    <dbReference type="NCBI Taxonomy" id="1671868"/>
    <lineage>
        <taxon>Bacteria</taxon>
        <taxon>Pseudomonadati</taxon>
        <taxon>Pseudomonadota</taxon>
        <taxon>Gammaproteobacteria</taxon>
        <taxon>Vibrionales</taxon>
        <taxon>Vibrionaceae</taxon>
        <taxon>Vibrio</taxon>
    </lineage>
</organism>
<evidence type="ECO:0000313" key="4">
    <source>
        <dbReference type="Proteomes" id="UP000235828"/>
    </source>
</evidence>
<keyword evidence="1" id="KW-0175">Coiled coil</keyword>
<keyword evidence="2" id="KW-1133">Transmembrane helix</keyword>
<sequence length="84" mass="9796">MEALSEVLVVLIIFGAIFGKGLIRTYGEHKEKQSKLRFESGNQEWQKDKRVMQEQLNELTERVQVLEKIVTDPKHNLDREISSL</sequence>
<evidence type="ECO:0000313" key="3">
    <source>
        <dbReference type="EMBL" id="SON51823.1"/>
    </source>
</evidence>
<dbReference type="AlphaFoldDB" id="A0A2N8ZIT8"/>
<dbReference type="RefSeq" id="WP_102524206.1">
    <property type="nucleotide sequence ID" value="NZ_LT960612.1"/>
</dbReference>
<reference evidence="3 4" key="1">
    <citation type="submission" date="2017-10" db="EMBL/GenBank/DDBJ databases">
        <authorList>
            <person name="Banno H."/>
            <person name="Chua N.-H."/>
        </authorList>
    </citation>
    <scope>NUCLEOTIDE SEQUENCE [LARGE SCALE GENOMIC DNA]</scope>
    <source>
        <strain evidence="3">Vibrio tapetis CECT4600</strain>
    </source>
</reference>
<keyword evidence="4" id="KW-1185">Reference proteome</keyword>
<evidence type="ECO:0000256" key="1">
    <source>
        <dbReference type="SAM" id="Coils"/>
    </source>
</evidence>
<dbReference type="Proteomes" id="UP000235828">
    <property type="component" value="Chromosome B"/>
</dbReference>
<gene>
    <name evidence="3" type="ORF">VTAP4600_B0212</name>
</gene>
<feature type="coiled-coil region" evidence="1">
    <location>
        <begin position="42"/>
        <end position="69"/>
    </location>
</feature>
<keyword evidence="2" id="KW-0812">Transmembrane</keyword>
<dbReference type="OrthoDB" id="5772882at2"/>
<keyword evidence="2" id="KW-0472">Membrane</keyword>
<dbReference type="EMBL" id="LT960612">
    <property type="protein sequence ID" value="SON51823.1"/>
    <property type="molecule type" value="Genomic_DNA"/>
</dbReference>
<accession>A0A2N8ZIT8</accession>
<proteinExistence type="predicted"/>
<evidence type="ECO:0000256" key="2">
    <source>
        <dbReference type="SAM" id="Phobius"/>
    </source>
</evidence>